<evidence type="ECO:0000259" key="6">
    <source>
        <dbReference type="PROSITE" id="PS50072"/>
    </source>
</evidence>
<feature type="signal peptide" evidence="4">
    <location>
        <begin position="1"/>
        <end position="19"/>
    </location>
</feature>
<dbReference type="RefSeq" id="WP_093988313.1">
    <property type="nucleotide sequence ID" value="NZ_FYDD01000003.1"/>
</dbReference>
<evidence type="ECO:0000256" key="2">
    <source>
        <dbReference type="ARBA" id="ARBA00023110"/>
    </source>
</evidence>
<dbReference type="InterPro" id="IPR002130">
    <property type="entry name" value="Cyclophilin-type_PPIase_dom"/>
</dbReference>
<comment type="similarity">
    <text evidence="4">Belongs to the cyclophilin-type PPIase family.</text>
</comment>
<feature type="domain" description="PPIase cyclophilin-type" evidence="6">
    <location>
        <begin position="53"/>
        <end position="219"/>
    </location>
</feature>
<reference evidence="7" key="1">
    <citation type="submission" date="2020-08" db="EMBL/GenBank/DDBJ databases">
        <title>Genome public.</title>
        <authorList>
            <person name="Liu C."/>
            <person name="Sun Q."/>
        </authorList>
    </citation>
    <scope>NUCLEOTIDE SEQUENCE</scope>
    <source>
        <strain evidence="7">NSJ-15</strain>
    </source>
</reference>
<dbReference type="Pfam" id="PF00160">
    <property type="entry name" value="Pro_isomerase"/>
    <property type="match status" value="1"/>
</dbReference>
<keyword evidence="2 4" id="KW-0697">Rotamase</keyword>
<proteinExistence type="inferred from homology"/>
<dbReference type="InterPro" id="IPR044666">
    <property type="entry name" value="Cyclophilin_A-like"/>
</dbReference>
<dbReference type="InterPro" id="IPR029000">
    <property type="entry name" value="Cyclophilin-like_dom_sf"/>
</dbReference>
<sequence>MVAWIKVIAGVSVSLCLLAGCGPVGTMEQTDQTSSQKESLELVQLQKPTEGQDMAVLHTSLGNISILLYGQYAPNTVNQFKKLVQDGFYNGKNIFPISGDEHTFLSGADGQDGSSGTVATENGKPVEPEVTPNVWHFSGAVSAYGKETGIFNKRYVSDSRFFIVGNQSAQTELIEQMEEGGFPREVISAYKKLGGRPQYTGFYTVFGQVIDGMDVVEELITKVQSGAGEDLMINSAELTTYSEEMFASVELKAAS</sequence>
<comment type="catalytic activity">
    <reaction evidence="4">
        <text>[protein]-peptidylproline (omega=180) = [protein]-peptidylproline (omega=0)</text>
        <dbReference type="Rhea" id="RHEA:16237"/>
        <dbReference type="Rhea" id="RHEA-COMP:10747"/>
        <dbReference type="Rhea" id="RHEA-COMP:10748"/>
        <dbReference type="ChEBI" id="CHEBI:83833"/>
        <dbReference type="ChEBI" id="CHEBI:83834"/>
        <dbReference type="EC" id="5.2.1.8"/>
    </reaction>
</comment>
<keyword evidence="3 4" id="KW-0413">Isomerase</keyword>
<accession>A0A8J6TP79</accession>
<dbReference type="Gene3D" id="2.40.100.10">
    <property type="entry name" value="Cyclophilin-like"/>
    <property type="match status" value="1"/>
</dbReference>
<keyword evidence="8" id="KW-1185">Reference proteome</keyword>
<name>A0A8J6TP79_9FIRM</name>
<dbReference type="GO" id="GO:0003755">
    <property type="term" value="F:peptidyl-prolyl cis-trans isomerase activity"/>
    <property type="evidence" value="ECO:0007669"/>
    <property type="project" value="UniProtKB-UniRule"/>
</dbReference>
<dbReference type="EMBL" id="JACRTL010000001">
    <property type="protein sequence ID" value="MBC8609894.1"/>
    <property type="molecule type" value="Genomic_DNA"/>
</dbReference>
<evidence type="ECO:0000256" key="3">
    <source>
        <dbReference type="ARBA" id="ARBA00023235"/>
    </source>
</evidence>
<evidence type="ECO:0000313" key="7">
    <source>
        <dbReference type="EMBL" id="MBC8609894.1"/>
    </source>
</evidence>
<feature type="chain" id="PRO_5039750843" description="Peptidyl-prolyl cis-trans isomerase" evidence="4">
    <location>
        <begin position="20"/>
        <end position="255"/>
    </location>
</feature>
<evidence type="ECO:0000256" key="1">
    <source>
        <dbReference type="ARBA" id="ARBA00002388"/>
    </source>
</evidence>
<dbReference type="Proteomes" id="UP000632659">
    <property type="component" value="Unassembled WGS sequence"/>
</dbReference>
<evidence type="ECO:0000313" key="8">
    <source>
        <dbReference type="Proteomes" id="UP000632659"/>
    </source>
</evidence>
<dbReference type="PANTHER" id="PTHR45625">
    <property type="entry name" value="PEPTIDYL-PROLYL CIS-TRANS ISOMERASE-RELATED"/>
    <property type="match status" value="1"/>
</dbReference>
<feature type="region of interest" description="Disordered" evidence="5">
    <location>
        <begin position="109"/>
        <end position="129"/>
    </location>
</feature>
<keyword evidence="4" id="KW-0732">Signal</keyword>
<dbReference type="OrthoDB" id="9807797at2"/>
<dbReference type="PRINTS" id="PR00153">
    <property type="entry name" value="CSAPPISMRASE"/>
</dbReference>
<dbReference type="EC" id="5.2.1.8" evidence="4"/>
<dbReference type="PROSITE" id="PS51257">
    <property type="entry name" value="PROKAR_LIPOPROTEIN"/>
    <property type="match status" value="1"/>
</dbReference>
<dbReference type="PANTHER" id="PTHR45625:SF4">
    <property type="entry name" value="PEPTIDYLPROLYL ISOMERASE DOMAIN AND WD REPEAT-CONTAINING PROTEIN 1"/>
    <property type="match status" value="1"/>
</dbReference>
<protein>
    <recommendedName>
        <fullName evidence="4">Peptidyl-prolyl cis-trans isomerase</fullName>
        <shortName evidence="4">PPIase</shortName>
        <ecNumber evidence="4">5.2.1.8</ecNumber>
    </recommendedName>
</protein>
<evidence type="ECO:0000256" key="4">
    <source>
        <dbReference type="RuleBase" id="RU363019"/>
    </source>
</evidence>
<comment type="function">
    <text evidence="1 4">PPIases accelerate the folding of proteins. It catalyzes the cis-trans isomerization of proline imidic peptide bonds in oligopeptides.</text>
</comment>
<gene>
    <name evidence="7" type="ORF">H8702_02010</name>
</gene>
<evidence type="ECO:0000256" key="5">
    <source>
        <dbReference type="SAM" id="MobiDB-lite"/>
    </source>
</evidence>
<dbReference type="SUPFAM" id="SSF50891">
    <property type="entry name" value="Cyclophilin-like"/>
    <property type="match status" value="1"/>
</dbReference>
<dbReference type="AlphaFoldDB" id="A0A8J6TP79"/>
<dbReference type="PROSITE" id="PS50072">
    <property type="entry name" value="CSA_PPIASE_2"/>
    <property type="match status" value="1"/>
</dbReference>
<comment type="caution">
    <text evidence="7">The sequence shown here is derived from an EMBL/GenBank/DDBJ whole genome shotgun (WGS) entry which is preliminary data.</text>
</comment>
<organism evidence="7 8">
    <name type="scientific">Massiliimalia timonensis</name>
    <dbReference type="NCBI Taxonomy" id="1987501"/>
    <lineage>
        <taxon>Bacteria</taxon>
        <taxon>Bacillati</taxon>
        <taxon>Bacillota</taxon>
        <taxon>Clostridia</taxon>
        <taxon>Eubacteriales</taxon>
        <taxon>Oscillospiraceae</taxon>
        <taxon>Massiliimalia</taxon>
    </lineage>
</organism>